<dbReference type="Proteomes" id="UP000231567">
    <property type="component" value="Unassembled WGS sequence"/>
</dbReference>
<dbReference type="SUPFAM" id="SSF51735">
    <property type="entry name" value="NAD(P)-binding Rossmann-fold domains"/>
    <property type="match status" value="1"/>
</dbReference>
<evidence type="ECO:0000313" key="3">
    <source>
        <dbReference type="Proteomes" id="UP000231567"/>
    </source>
</evidence>
<evidence type="ECO:0000259" key="1">
    <source>
        <dbReference type="Pfam" id="PF16363"/>
    </source>
</evidence>
<sequence>MPSSRKRAEGEKILITGHRGFVGKYLFDFLAKKSHKIFGLDLPQCDITKAKQVEEKILKIAPDQIYHLAGFAKTTGRRNLTFKVNVDGTLNILNAAKKLGKGVRILLASSGMVYGNCHKAALETDPIKPIGDYAESKAQMEKRALNFKDKNLDIVIARAFNHTGPGQKLGFVVPDFACQIARIEKSKLATTMKVGDLTAKRDFLDVREVVLAYKKIMEKGKLSLYNIATAKPHSIEQILKILLSFSKVKIDIQIDKSKLRPSDVQKSTGSIAKIKKELGWQPKIPLAKTLKDTMNFWRKNI</sequence>
<dbReference type="PANTHER" id="PTHR43245">
    <property type="entry name" value="BIFUNCTIONAL POLYMYXIN RESISTANCE PROTEIN ARNA"/>
    <property type="match status" value="1"/>
</dbReference>
<comment type="caution">
    <text evidence="2">The sequence shown here is derived from an EMBL/GenBank/DDBJ whole genome shotgun (WGS) entry which is preliminary data.</text>
</comment>
<dbReference type="InterPro" id="IPR036291">
    <property type="entry name" value="NAD(P)-bd_dom_sf"/>
</dbReference>
<dbReference type="InterPro" id="IPR050177">
    <property type="entry name" value="Lipid_A_modif_metabolic_enz"/>
</dbReference>
<dbReference type="EMBL" id="PCRM01000017">
    <property type="protein sequence ID" value="PIP21780.1"/>
    <property type="molecule type" value="Genomic_DNA"/>
</dbReference>
<proteinExistence type="predicted"/>
<dbReference type="InterPro" id="IPR016040">
    <property type="entry name" value="NAD(P)-bd_dom"/>
</dbReference>
<protein>
    <recommendedName>
        <fullName evidence="1">NAD(P)-binding domain-containing protein</fullName>
    </recommendedName>
</protein>
<reference evidence="2 3" key="1">
    <citation type="submission" date="2017-09" db="EMBL/GenBank/DDBJ databases">
        <title>Depth-based differentiation of microbial function through sediment-hosted aquifers and enrichment of novel symbionts in the deep terrestrial subsurface.</title>
        <authorList>
            <person name="Probst A.J."/>
            <person name="Ladd B."/>
            <person name="Jarett J.K."/>
            <person name="Geller-Mcgrath D.E."/>
            <person name="Sieber C.M."/>
            <person name="Emerson J.B."/>
            <person name="Anantharaman K."/>
            <person name="Thomas B.C."/>
            <person name="Malmstrom R."/>
            <person name="Stieglmeier M."/>
            <person name="Klingl A."/>
            <person name="Woyke T."/>
            <person name="Ryan C.M."/>
            <person name="Banfield J.F."/>
        </authorList>
    </citation>
    <scope>NUCLEOTIDE SEQUENCE [LARGE SCALE GENOMIC DNA]</scope>
    <source>
        <strain evidence="2">CG23_combo_of_CG06-09_8_20_14_all_40_13</strain>
    </source>
</reference>
<feature type="domain" description="NAD(P)-binding" evidence="1">
    <location>
        <begin position="41"/>
        <end position="292"/>
    </location>
</feature>
<organism evidence="2 3">
    <name type="scientific">Candidatus Nealsonbacteria bacterium CG23_combo_of_CG06-09_8_20_14_all_40_13</name>
    <dbReference type="NCBI Taxonomy" id="1974724"/>
    <lineage>
        <taxon>Bacteria</taxon>
        <taxon>Candidatus Nealsoniibacteriota</taxon>
    </lineage>
</organism>
<accession>A0A2G9YRC0</accession>
<dbReference type="Gene3D" id="3.90.25.10">
    <property type="entry name" value="UDP-galactose 4-epimerase, domain 1"/>
    <property type="match status" value="1"/>
</dbReference>
<evidence type="ECO:0000313" key="2">
    <source>
        <dbReference type="EMBL" id="PIP21780.1"/>
    </source>
</evidence>
<dbReference type="Pfam" id="PF16363">
    <property type="entry name" value="GDP_Man_Dehyd"/>
    <property type="match status" value="1"/>
</dbReference>
<dbReference type="PANTHER" id="PTHR43245:SF13">
    <property type="entry name" value="UDP-D-APIOSE_UDP-D-XYLOSE SYNTHASE 2"/>
    <property type="match status" value="1"/>
</dbReference>
<dbReference type="Gene3D" id="3.40.50.720">
    <property type="entry name" value="NAD(P)-binding Rossmann-like Domain"/>
    <property type="match status" value="1"/>
</dbReference>
<name>A0A2G9YRC0_9BACT</name>
<dbReference type="AlphaFoldDB" id="A0A2G9YRC0"/>
<gene>
    <name evidence="2" type="ORF">COX39_01055</name>
</gene>